<feature type="region of interest" description="Disordered" evidence="1">
    <location>
        <begin position="432"/>
        <end position="468"/>
    </location>
</feature>
<keyword evidence="3" id="KW-1185">Reference proteome</keyword>
<organism evidence="2 3">
    <name type="scientific">Delitschia confertaspora ATCC 74209</name>
    <dbReference type="NCBI Taxonomy" id="1513339"/>
    <lineage>
        <taxon>Eukaryota</taxon>
        <taxon>Fungi</taxon>
        <taxon>Dikarya</taxon>
        <taxon>Ascomycota</taxon>
        <taxon>Pezizomycotina</taxon>
        <taxon>Dothideomycetes</taxon>
        <taxon>Pleosporomycetidae</taxon>
        <taxon>Pleosporales</taxon>
        <taxon>Delitschiaceae</taxon>
        <taxon>Delitschia</taxon>
    </lineage>
</organism>
<name>A0A9P4MNF8_9PLEO</name>
<gene>
    <name evidence="2" type="ORF">GQ43DRAFT_484437</name>
</gene>
<comment type="caution">
    <text evidence="2">The sequence shown here is derived from an EMBL/GenBank/DDBJ whole genome shotgun (WGS) entry which is preliminary data.</text>
</comment>
<dbReference type="PANTHER" id="PTHR13060:SF0">
    <property type="entry name" value="PROTEIN ECDYSONELESS HOMOLOG"/>
    <property type="match status" value="1"/>
</dbReference>
<dbReference type="GO" id="GO:0005634">
    <property type="term" value="C:nucleus"/>
    <property type="evidence" value="ECO:0007669"/>
    <property type="project" value="TreeGrafter"/>
</dbReference>
<protein>
    <submittedName>
        <fullName evidence="2">SGT1-domain-containing protein</fullName>
    </submittedName>
</protein>
<dbReference type="EMBL" id="ML994284">
    <property type="protein sequence ID" value="KAF2197061.1"/>
    <property type="molecule type" value="Genomic_DNA"/>
</dbReference>
<reference evidence="2" key="1">
    <citation type="journal article" date="2020" name="Stud. Mycol.">
        <title>101 Dothideomycetes genomes: a test case for predicting lifestyles and emergence of pathogens.</title>
        <authorList>
            <person name="Haridas S."/>
            <person name="Albert R."/>
            <person name="Binder M."/>
            <person name="Bloem J."/>
            <person name="Labutti K."/>
            <person name="Salamov A."/>
            <person name="Andreopoulos B."/>
            <person name="Baker S."/>
            <person name="Barry K."/>
            <person name="Bills G."/>
            <person name="Bluhm B."/>
            <person name="Cannon C."/>
            <person name="Castanera R."/>
            <person name="Culley D."/>
            <person name="Daum C."/>
            <person name="Ezra D."/>
            <person name="Gonzalez J."/>
            <person name="Henrissat B."/>
            <person name="Kuo A."/>
            <person name="Liang C."/>
            <person name="Lipzen A."/>
            <person name="Lutzoni F."/>
            <person name="Magnuson J."/>
            <person name="Mondo S."/>
            <person name="Nolan M."/>
            <person name="Ohm R."/>
            <person name="Pangilinan J."/>
            <person name="Park H.-J."/>
            <person name="Ramirez L."/>
            <person name="Alfaro M."/>
            <person name="Sun H."/>
            <person name="Tritt A."/>
            <person name="Yoshinaga Y."/>
            <person name="Zwiers L.-H."/>
            <person name="Turgeon B."/>
            <person name="Goodwin S."/>
            <person name="Spatafora J."/>
            <person name="Crous P."/>
            <person name="Grigoriev I."/>
        </authorList>
    </citation>
    <scope>NUCLEOTIDE SEQUENCE</scope>
    <source>
        <strain evidence="2">ATCC 74209</strain>
    </source>
</reference>
<accession>A0A9P4MNF8</accession>
<dbReference type="AlphaFoldDB" id="A0A9P4MNF8"/>
<feature type="compositionally biased region" description="Acidic residues" evidence="1">
    <location>
        <begin position="620"/>
        <end position="629"/>
    </location>
</feature>
<sequence>MAEIPPKDDFKWFGEGFQGFPKHLPEDVVEYIIFVIDSKLSDVQTRERLQAFKRAMSDLEKKFLKEYTWQREGINLELIREEGRWALQGRTNYGDSVADEWLIVYFLRELSKQFPDAWLRIYDTDGEFLLIEAANALPQWINPEIAENRVWINSHKLLLIPLEPKAAPKPLSLSEAFKTIRTKPNPLIHLEKVEKEAFHRLSNYPAAISSNQHHATLPLPRKLAAILHTNLSYISPAVEAFYLRDPISLRLIQPKHNPKGLTFPPEDWVTVSVRFTRVLYAQLRSQEWVPPEPWGAALAKLLLSSPWRDSRGREKAEMGVKLAVGFEMLLQSQTYADKKAVREIQLLLEDITSGEEPLPTDTEIEEWGKREDDEAWLDINFEDFEKELSGKGNAAPEGLEGRGFGDKAAQENLRKMVERFEDFLKDEDAGLEGAQGLDDMDMDNDSDISDGDSDAEDGDHERDIEFDENEFSRLLREMMGMPSSEKETLTSKAHDLARIKEVDETDDIEAEEIRKLSERMEAELNEHGALNLDPTPRKLAAAKDPFAAMKASSSKGKGKEKATEPDTESDVESNGEEEELDIDFNLAKNLLESFKGQGGMAGPAGNLMGLMGLQFPRDEAGDDDEPGRS</sequence>
<feature type="region of interest" description="Disordered" evidence="1">
    <location>
        <begin position="526"/>
        <end position="580"/>
    </location>
</feature>
<feature type="compositionally biased region" description="Low complexity" evidence="1">
    <location>
        <begin position="538"/>
        <end position="555"/>
    </location>
</feature>
<dbReference type="Proteomes" id="UP000799536">
    <property type="component" value="Unassembled WGS sequence"/>
</dbReference>
<dbReference type="Pfam" id="PF07093">
    <property type="entry name" value="SGT1"/>
    <property type="match status" value="1"/>
</dbReference>
<dbReference type="InterPro" id="IPR010770">
    <property type="entry name" value="Ecd"/>
</dbReference>
<dbReference type="OrthoDB" id="27237at2759"/>
<evidence type="ECO:0000313" key="2">
    <source>
        <dbReference type="EMBL" id="KAF2197061.1"/>
    </source>
</evidence>
<dbReference type="PANTHER" id="PTHR13060">
    <property type="entry name" value="SGT1 PROTEIN HSGT1 SUPPRESSOR OF GCR2"/>
    <property type="match status" value="1"/>
</dbReference>
<feature type="region of interest" description="Disordered" evidence="1">
    <location>
        <begin position="595"/>
        <end position="629"/>
    </location>
</feature>
<feature type="compositionally biased region" description="Acidic residues" evidence="1">
    <location>
        <begin position="565"/>
        <end position="580"/>
    </location>
</feature>
<evidence type="ECO:0000313" key="3">
    <source>
        <dbReference type="Proteomes" id="UP000799536"/>
    </source>
</evidence>
<proteinExistence type="predicted"/>
<evidence type="ECO:0000256" key="1">
    <source>
        <dbReference type="SAM" id="MobiDB-lite"/>
    </source>
</evidence>
<feature type="compositionally biased region" description="Acidic residues" evidence="1">
    <location>
        <begin position="438"/>
        <end position="468"/>
    </location>
</feature>